<dbReference type="Pfam" id="PF24681">
    <property type="entry name" value="Kelch_KLHDC2_KLHL20_DRC7"/>
    <property type="match status" value="1"/>
</dbReference>
<feature type="signal peptide" evidence="3">
    <location>
        <begin position="1"/>
        <end position="23"/>
    </location>
</feature>
<name>A0A7C2JZL8_9PLAN</name>
<dbReference type="InterPro" id="IPR006652">
    <property type="entry name" value="Kelch_1"/>
</dbReference>
<protein>
    <recommendedName>
        <fullName evidence="5">N-acetylneuraminate epimerase</fullName>
    </recommendedName>
</protein>
<keyword evidence="1" id="KW-0880">Kelch repeat</keyword>
<dbReference type="AlphaFoldDB" id="A0A7C2JZL8"/>
<accession>A0A7C2JZL8</accession>
<evidence type="ECO:0000256" key="2">
    <source>
        <dbReference type="ARBA" id="ARBA00022737"/>
    </source>
</evidence>
<proteinExistence type="predicted"/>
<dbReference type="Gene3D" id="2.120.10.80">
    <property type="entry name" value="Kelch-type beta propeller"/>
    <property type="match status" value="2"/>
</dbReference>
<gene>
    <name evidence="4" type="ORF">ENQ76_04420</name>
</gene>
<keyword evidence="2" id="KW-0677">Repeat</keyword>
<dbReference type="PANTHER" id="PTHR46344">
    <property type="entry name" value="OS02G0202900 PROTEIN"/>
    <property type="match status" value="1"/>
</dbReference>
<dbReference type="SMART" id="SM00612">
    <property type="entry name" value="Kelch"/>
    <property type="match status" value="3"/>
</dbReference>
<dbReference type="InterPro" id="IPR015915">
    <property type="entry name" value="Kelch-typ_b-propeller"/>
</dbReference>
<evidence type="ECO:0000256" key="1">
    <source>
        <dbReference type="ARBA" id="ARBA00022441"/>
    </source>
</evidence>
<reference evidence="4" key="1">
    <citation type="journal article" date="2020" name="mSystems">
        <title>Genome- and Community-Level Interaction Insights into Carbon Utilization and Element Cycling Functions of Hydrothermarchaeota in Hydrothermal Sediment.</title>
        <authorList>
            <person name="Zhou Z."/>
            <person name="Liu Y."/>
            <person name="Xu W."/>
            <person name="Pan J."/>
            <person name="Luo Z.H."/>
            <person name="Li M."/>
        </authorList>
    </citation>
    <scope>NUCLEOTIDE SEQUENCE [LARGE SCALE GENOMIC DNA]</scope>
    <source>
        <strain evidence="4">SpSt-339</strain>
    </source>
</reference>
<sequence length="541" mass="58361">MTSWRVLFGLCVAAWLAVGQTCAAHFVWIVPQEGKVQIYFSEAAEPDDPALLSRIAKAQLWARTNDRRAKEPFQALPLTLENNTLSAISPASAAVYGLSHDYGVLSRGEAMFRLRYYAKAYGSPLPGEWIAVGQADRLPLELTPEWQGPTLVLTATWQGRPAKGLAVRVDGCGLDAFEAITDDAGRVICEPTAKGWLSARVRHVDATPGEVDGKPFPETRSYSTLSLAIEPPAVKAVAHALPALEKGMTSFGGAVAGDYLYVYGGHYGGAHHYSQEEQSGDFRRISLTAANPQWEDLPGGPKLTGLALVAHNGKLYRIGGFTAKNAEDAEQSLWSQDGFAMYDPATKTWTDLPKLPEPRSSHDAAVLDGKLYVVGGWNLAGNAETQWHDTAWVCDLNRPDLKWDPIATPPFHRRALSLAAHNGKLYVLGGMQEQGGPSTRCDVYDPALNAWSQGPSLIGNGMEGFGNSSFAINGQLLASTMSGSVQRLSANGQQWELAGQLAHPRFFHRLLPTASGQVVIVGGASMTTGKTNDLELLSLRK</sequence>
<feature type="chain" id="PRO_5027692271" description="N-acetylneuraminate epimerase" evidence="3">
    <location>
        <begin position="24"/>
        <end position="541"/>
    </location>
</feature>
<dbReference type="PANTHER" id="PTHR46344:SF27">
    <property type="entry name" value="KELCH REPEAT SUPERFAMILY PROTEIN"/>
    <property type="match status" value="1"/>
</dbReference>
<dbReference type="SUPFAM" id="SSF117281">
    <property type="entry name" value="Kelch motif"/>
    <property type="match status" value="2"/>
</dbReference>
<evidence type="ECO:0008006" key="5">
    <source>
        <dbReference type="Google" id="ProtNLM"/>
    </source>
</evidence>
<comment type="caution">
    <text evidence="4">The sequence shown here is derived from an EMBL/GenBank/DDBJ whole genome shotgun (WGS) entry which is preliminary data.</text>
</comment>
<organism evidence="4">
    <name type="scientific">Schlesneria paludicola</name>
    <dbReference type="NCBI Taxonomy" id="360056"/>
    <lineage>
        <taxon>Bacteria</taxon>
        <taxon>Pseudomonadati</taxon>
        <taxon>Planctomycetota</taxon>
        <taxon>Planctomycetia</taxon>
        <taxon>Planctomycetales</taxon>
        <taxon>Planctomycetaceae</taxon>
        <taxon>Schlesneria</taxon>
    </lineage>
</organism>
<keyword evidence="3" id="KW-0732">Signal</keyword>
<evidence type="ECO:0000313" key="4">
    <source>
        <dbReference type="EMBL" id="HEN14698.1"/>
    </source>
</evidence>
<evidence type="ECO:0000256" key="3">
    <source>
        <dbReference type="SAM" id="SignalP"/>
    </source>
</evidence>
<dbReference type="EMBL" id="DSOK01000131">
    <property type="protein sequence ID" value="HEN14698.1"/>
    <property type="molecule type" value="Genomic_DNA"/>
</dbReference>